<dbReference type="InterPro" id="IPR013766">
    <property type="entry name" value="Thioredoxin_domain"/>
</dbReference>
<reference evidence="18" key="1">
    <citation type="submission" date="2020-02" db="EMBL/GenBank/DDBJ databases">
        <authorList>
            <person name="Meier V. D."/>
        </authorList>
    </citation>
    <scope>NUCLEOTIDE SEQUENCE</scope>
    <source>
        <strain evidence="18">AVDCRST_MAG86</strain>
    </source>
</reference>
<comment type="similarity">
    <text evidence="12">Belongs to the peroxiredoxin family. BCP/PrxQ subfamily.</text>
</comment>
<feature type="active site" description="Cysteine sulfenic acid (-SOH) intermediate; for peroxidase activity" evidence="15">
    <location>
        <position position="58"/>
    </location>
</feature>
<dbReference type="InterPro" id="IPR036249">
    <property type="entry name" value="Thioredoxin-like_sf"/>
</dbReference>
<evidence type="ECO:0000259" key="17">
    <source>
        <dbReference type="PROSITE" id="PS51352"/>
    </source>
</evidence>
<name>A0A6J4UVN3_9DEIN</name>
<keyword evidence="9" id="KW-1015">Disulfide bond</keyword>
<dbReference type="InterPro" id="IPR050924">
    <property type="entry name" value="Peroxiredoxin_BCP/PrxQ"/>
</dbReference>
<dbReference type="AlphaFoldDB" id="A0A6J4UVN3"/>
<feature type="domain" description="Thioredoxin" evidence="17">
    <location>
        <begin position="15"/>
        <end position="164"/>
    </location>
</feature>
<dbReference type="SUPFAM" id="SSF52833">
    <property type="entry name" value="Thioredoxin-like"/>
    <property type="match status" value="1"/>
</dbReference>
<evidence type="ECO:0000256" key="6">
    <source>
        <dbReference type="ARBA" id="ARBA00022946"/>
    </source>
</evidence>
<dbReference type="InterPro" id="IPR024706">
    <property type="entry name" value="Peroxiredoxin_AhpC-typ"/>
</dbReference>
<dbReference type="GO" id="GO:0045454">
    <property type="term" value="P:cell redox homeostasis"/>
    <property type="evidence" value="ECO:0007669"/>
    <property type="project" value="TreeGrafter"/>
</dbReference>
<proteinExistence type="inferred from homology"/>
<dbReference type="PANTHER" id="PTHR42801">
    <property type="entry name" value="THIOREDOXIN-DEPENDENT PEROXIDE REDUCTASE"/>
    <property type="match status" value="1"/>
</dbReference>
<evidence type="ECO:0000256" key="2">
    <source>
        <dbReference type="ARBA" id="ARBA00011245"/>
    </source>
</evidence>
<dbReference type="EC" id="1.11.1.24" evidence="3"/>
<keyword evidence="10" id="KW-0676">Redox-active center</keyword>
<protein>
    <recommendedName>
        <fullName evidence="3">thioredoxin-dependent peroxiredoxin</fullName>
        <ecNumber evidence="3">1.11.1.24</ecNumber>
    </recommendedName>
    <alternativeName>
        <fullName evidence="11">Thioredoxin peroxidase</fullName>
    </alternativeName>
</protein>
<evidence type="ECO:0000256" key="8">
    <source>
        <dbReference type="ARBA" id="ARBA00023078"/>
    </source>
</evidence>
<keyword evidence="4 18" id="KW-0575">Peroxidase</keyword>
<comment type="catalytic activity">
    <reaction evidence="13">
        <text>a hydroperoxide + [thioredoxin]-dithiol = an alcohol + [thioredoxin]-disulfide + H2O</text>
        <dbReference type="Rhea" id="RHEA:62620"/>
        <dbReference type="Rhea" id="RHEA-COMP:10698"/>
        <dbReference type="Rhea" id="RHEA-COMP:10700"/>
        <dbReference type="ChEBI" id="CHEBI:15377"/>
        <dbReference type="ChEBI" id="CHEBI:29950"/>
        <dbReference type="ChEBI" id="CHEBI:30879"/>
        <dbReference type="ChEBI" id="CHEBI:35924"/>
        <dbReference type="ChEBI" id="CHEBI:50058"/>
        <dbReference type="EC" id="1.11.1.24"/>
    </reaction>
</comment>
<evidence type="ECO:0000256" key="7">
    <source>
        <dbReference type="ARBA" id="ARBA00023002"/>
    </source>
</evidence>
<evidence type="ECO:0000313" key="18">
    <source>
        <dbReference type="EMBL" id="CAA9560516.1"/>
    </source>
</evidence>
<evidence type="ECO:0000256" key="5">
    <source>
        <dbReference type="ARBA" id="ARBA00022862"/>
    </source>
</evidence>
<dbReference type="PIRSF" id="PIRSF000239">
    <property type="entry name" value="AHPC"/>
    <property type="match status" value="1"/>
</dbReference>
<evidence type="ECO:0000256" key="14">
    <source>
        <dbReference type="ARBA" id="ARBA00060385"/>
    </source>
</evidence>
<evidence type="ECO:0000256" key="11">
    <source>
        <dbReference type="ARBA" id="ARBA00032824"/>
    </source>
</evidence>
<accession>A0A6J4UVN3</accession>
<keyword evidence="6" id="KW-0809">Transit peptide</keyword>
<evidence type="ECO:0000256" key="1">
    <source>
        <dbReference type="ARBA" id="ARBA00003330"/>
    </source>
</evidence>
<evidence type="ECO:0000256" key="12">
    <source>
        <dbReference type="ARBA" id="ARBA00038489"/>
    </source>
</evidence>
<evidence type="ECO:0000256" key="15">
    <source>
        <dbReference type="PIRSR" id="PIRSR000239-1"/>
    </source>
</evidence>
<gene>
    <name evidence="18" type="ORF">AVDCRST_MAG86-579</name>
</gene>
<dbReference type="Gene3D" id="3.40.30.10">
    <property type="entry name" value="Glutaredoxin"/>
    <property type="match status" value="1"/>
</dbReference>
<feature type="region of interest" description="Disordered" evidence="16">
    <location>
        <begin position="1"/>
        <end position="22"/>
    </location>
</feature>
<dbReference type="InterPro" id="IPR000866">
    <property type="entry name" value="AhpC/TSA"/>
</dbReference>
<keyword evidence="5" id="KW-0049">Antioxidant</keyword>
<dbReference type="EMBL" id="CADCWP010000039">
    <property type="protein sequence ID" value="CAA9560516.1"/>
    <property type="molecule type" value="Genomic_DNA"/>
</dbReference>
<evidence type="ECO:0000256" key="13">
    <source>
        <dbReference type="ARBA" id="ARBA00049091"/>
    </source>
</evidence>
<evidence type="ECO:0000256" key="4">
    <source>
        <dbReference type="ARBA" id="ARBA00022559"/>
    </source>
</evidence>
<sequence>MKTVDRSVVTSTGKLEPGNRAPDFALPDGTGRIVRLSDLLGRGPIVLYFYPKDNTQGCTAQACAFRDSYVVFQEAGAEVVGVSTDSEASHQGFAEQHKLPFVLLSDEGGAVNKLYGARAMFGLMTGRVTYIIDESGTVRHVFNSMFNATRHVDVALGVVLKLQQEAEALS</sequence>
<dbReference type="GO" id="GO:0009579">
    <property type="term" value="C:thylakoid"/>
    <property type="evidence" value="ECO:0007669"/>
    <property type="project" value="UniProtKB-SubCell"/>
</dbReference>
<evidence type="ECO:0000256" key="16">
    <source>
        <dbReference type="SAM" id="MobiDB-lite"/>
    </source>
</evidence>
<dbReference type="GO" id="GO:0008379">
    <property type="term" value="F:thioredoxin peroxidase activity"/>
    <property type="evidence" value="ECO:0007669"/>
    <property type="project" value="TreeGrafter"/>
</dbReference>
<keyword evidence="8" id="KW-0793">Thylakoid</keyword>
<organism evidence="18">
    <name type="scientific">uncultured Truepera sp</name>
    <dbReference type="NCBI Taxonomy" id="543023"/>
    <lineage>
        <taxon>Bacteria</taxon>
        <taxon>Thermotogati</taxon>
        <taxon>Deinococcota</taxon>
        <taxon>Deinococci</taxon>
        <taxon>Trueperales</taxon>
        <taxon>Trueperaceae</taxon>
        <taxon>Truepera</taxon>
        <taxon>environmental samples</taxon>
    </lineage>
</organism>
<keyword evidence="7 18" id="KW-0560">Oxidoreductase</keyword>
<dbReference type="PROSITE" id="PS51352">
    <property type="entry name" value="THIOREDOXIN_2"/>
    <property type="match status" value="1"/>
</dbReference>
<dbReference type="CDD" id="cd03017">
    <property type="entry name" value="PRX_BCP"/>
    <property type="match status" value="1"/>
</dbReference>
<comment type="function">
    <text evidence="1">Thiol-specific peroxidase that catalyzes the reduction of hydrogen peroxide and organic hydroperoxides to water and alcohols, respectively. Plays a role in cell protection against oxidative stress by detoxifying peroxides and as sensor of hydrogen peroxide-mediated signaling events.</text>
</comment>
<comment type="subunit">
    <text evidence="2">Monomer.</text>
</comment>
<dbReference type="PANTHER" id="PTHR42801:SF4">
    <property type="entry name" value="AHPC_TSA FAMILY PROTEIN"/>
    <property type="match status" value="1"/>
</dbReference>
<evidence type="ECO:0000256" key="9">
    <source>
        <dbReference type="ARBA" id="ARBA00023157"/>
    </source>
</evidence>
<comment type="subcellular location">
    <subcellularLocation>
        <location evidence="14">Thylakoid</location>
    </subcellularLocation>
</comment>
<evidence type="ECO:0000256" key="10">
    <source>
        <dbReference type="ARBA" id="ARBA00023284"/>
    </source>
</evidence>
<dbReference type="GO" id="GO:0034599">
    <property type="term" value="P:cellular response to oxidative stress"/>
    <property type="evidence" value="ECO:0007669"/>
    <property type="project" value="TreeGrafter"/>
</dbReference>
<dbReference type="FunFam" id="3.40.30.10:FF:000122">
    <property type="entry name" value="Peroxiredoxin Q chloroplastic"/>
    <property type="match status" value="1"/>
</dbReference>
<dbReference type="GO" id="GO:0005737">
    <property type="term" value="C:cytoplasm"/>
    <property type="evidence" value="ECO:0007669"/>
    <property type="project" value="TreeGrafter"/>
</dbReference>
<dbReference type="Pfam" id="PF00578">
    <property type="entry name" value="AhpC-TSA"/>
    <property type="match status" value="1"/>
</dbReference>
<evidence type="ECO:0000256" key="3">
    <source>
        <dbReference type="ARBA" id="ARBA00013017"/>
    </source>
</evidence>